<dbReference type="PANTHER" id="PTHR24203:SF86">
    <property type="entry name" value="PROTEASOME 26S SUBUNIT, NON-ATPASE 10"/>
    <property type="match status" value="1"/>
</dbReference>
<feature type="repeat" description="ANK" evidence="3">
    <location>
        <begin position="291"/>
        <end position="323"/>
    </location>
</feature>
<evidence type="ECO:0000313" key="7">
    <source>
        <dbReference type="Proteomes" id="UP001327560"/>
    </source>
</evidence>
<feature type="repeat" description="ANK" evidence="3">
    <location>
        <begin position="390"/>
        <end position="422"/>
    </location>
</feature>
<gene>
    <name evidence="6" type="ORF">Cni_G07543</name>
</gene>
<dbReference type="PROSITE" id="PS50088">
    <property type="entry name" value="ANK_REPEAT"/>
    <property type="match status" value="4"/>
</dbReference>
<feature type="repeat" description="ANK" evidence="3">
    <location>
        <begin position="324"/>
        <end position="356"/>
    </location>
</feature>
<dbReference type="PROSITE" id="PS50297">
    <property type="entry name" value="ANK_REP_REGION"/>
    <property type="match status" value="2"/>
</dbReference>
<dbReference type="PANTHER" id="PTHR24203">
    <property type="entry name" value="ANKYRIN REPEAT FAMILY PROTEIN"/>
    <property type="match status" value="1"/>
</dbReference>
<feature type="region of interest" description="Disordered" evidence="4">
    <location>
        <begin position="50"/>
        <end position="72"/>
    </location>
</feature>
<feature type="compositionally biased region" description="Basic and acidic residues" evidence="4">
    <location>
        <begin position="199"/>
        <end position="211"/>
    </location>
</feature>
<dbReference type="Pfam" id="PF13637">
    <property type="entry name" value="Ank_4"/>
    <property type="match status" value="1"/>
</dbReference>
<dbReference type="EMBL" id="CP136891">
    <property type="protein sequence ID" value="WOK98831.1"/>
    <property type="molecule type" value="Genomic_DNA"/>
</dbReference>
<evidence type="ECO:0000256" key="3">
    <source>
        <dbReference type="PROSITE-ProRule" id="PRU00023"/>
    </source>
</evidence>
<evidence type="ECO:0000256" key="2">
    <source>
        <dbReference type="ARBA" id="ARBA00023043"/>
    </source>
</evidence>
<sequence>MPPPCSLLLSLDVFIPLAAATPRYLPFSRSPPFIFPLPSPSSTAKPFPLTAAAASSSPSSTPTSFPYSYPNHYGDHEQESRVAAPQDDELVIGDCLVFEDGAFEDGDPFEAPAPSPSAVPKRSSRRKPAATVVEPESLVPEKWKETVEEINLTKKEKRKISHELKFGSRMERKKKTSVPDMEEYRARRETMLSRLKPVALDDPRGFPKEEAVVEPPGPEGSSGGRVAPRNPRLGLDGGKLEDIADFFNSGKYVPRDAYDDKNPKGRRKLFTEEEKKLLNRRIPNLAEAISNKWLPLHSLAASGEFFLVDTLLKHNVDINGVDKDGLSAMHKAILCKKQAVINYLLRNSANPFIRDNDGATLIHYAVQTASSQTIKILLLYNVDINLADNDGWTPLHVAVQTQRTDIVRLLLIKGADKTLKNGDGLTPLDLCLYSGRSLRTYELIKLLKQHRSRSTP</sequence>
<feature type="region of interest" description="Disordered" evidence="4">
    <location>
        <begin position="106"/>
        <end position="128"/>
    </location>
</feature>
<keyword evidence="7" id="KW-1185">Reference proteome</keyword>
<dbReference type="FunFam" id="1.25.40.20:FF:000485">
    <property type="entry name" value="Ankyrin repeat domain-containing protein, chloroplastic"/>
    <property type="match status" value="1"/>
</dbReference>
<dbReference type="Pfam" id="PF12796">
    <property type="entry name" value="Ank_2"/>
    <property type="match status" value="1"/>
</dbReference>
<evidence type="ECO:0000313" key="6">
    <source>
        <dbReference type="EMBL" id="WOK98831.1"/>
    </source>
</evidence>
<organism evidence="6 7">
    <name type="scientific">Canna indica</name>
    <name type="common">Indian-shot</name>
    <dbReference type="NCBI Taxonomy" id="4628"/>
    <lineage>
        <taxon>Eukaryota</taxon>
        <taxon>Viridiplantae</taxon>
        <taxon>Streptophyta</taxon>
        <taxon>Embryophyta</taxon>
        <taxon>Tracheophyta</taxon>
        <taxon>Spermatophyta</taxon>
        <taxon>Magnoliopsida</taxon>
        <taxon>Liliopsida</taxon>
        <taxon>Zingiberales</taxon>
        <taxon>Cannaceae</taxon>
        <taxon>Canna</taxon>
    </lineage>
</organism>
<dbReference type="Proteomes" id="UP001327560">
    <property type="component" value="Chromosome 2"/>
</dbReference>
<evidence type="ECO:0000256" key="1">
    <source>
        <dbReference type="ARBA" id="ARBA00022737"/>
    </source>
</evidence>
<dbReference type="SUPFAM" id="SSF48403">
    <property type="entry name" value="Ankyrin repeat"/>
    <property type="match status" value="1"/>
</dbReference>
<keyword evidence="2 3" id="KW-0040">ANK repeat</keyword>
<keyword evidence="5" id="KW-0732">Signal</keyword>
<evidence type="ECO:0000256" key="4">
    <source>
        <dbReference type="SAM" id="MobiDB-lite"/>
    </source>
</evidence>
<feature type="compositionally biased region" description="Low complexity" evidence="4">
    <location>
        <begin position="50"/>
        <end position="70"/>
    </location>
</feature>
<dbReference type="InterPro" id="IPR002110">
    <property type="entry name" value="Ankyrin_rpt"/>
</dbReference>
<dbReference type="InterPro" id="IPR036770">
    <property type="entry name" value="Ankyrin_rpt-contain_sf"/>
</dbReference>
<proteinExistence type="predicted"/>
<reference evidence="6 7" key="1">
    <citation type="submission" date="2023-10" db="EMBL/GenBank/DDBJ databases">
        <title>Chromosome-scale genome assembly provides insights into flower coloration mechanisms of Canna indica.</title>
        <authorList>
            <person name="Li C."/>
        </authorList>
    </citation>
    <scope>NUCLEOTIDE SEQUENCE [LARGE SCALE GENOMIC DNA]</scope>
    <source>
        <tissue evidence="6">Flower</tissue>
    </source>
</reference>
<keyword evidence="1" id="KW-0677">Repeat</keyword>
<dbReference type="FunFam" id="1.25.40.20:FF:000461">
    <property type="entry name" value="Ankyrin repeat domain-containing protein, chloroplastic"/>
    <property type="match status" value="1"/>
</dbReference>
<name>A0AAQ3K2B0_9LILI</name>
<feature type="signal peptide" evidence="5">
    <location>
        <begin position="1"/>
        <end position="20"/>
    </location>
</feature>
<dbReference type="SMART" id="SM00248">
    <property type="entry name" value="ANK"/>
    <property type="match status" value="5"/>
</dbReference>
<accession>A0AAQ3K2B0</accession>
<evidence type="ECO:0000256" key="5">
    <source>
        <dbReference type="SAM" id="SignalP"/>
    </source>
</evidence>
<dbReference type="Gene3D" id="1.25.40.20">
    <property type="entry name" value="Ankyrin repeat-containing domain"/>
    <property type="match status" value="2"/>
</dbReference>
<feature type="region of interest" description="Disordered" evidence="4">
    <location>
        <begin position="199"/>
        <end position="234"/>
    </location>
</feature>
<protein>
    <submittedName>
        <fullName evidence="6">Ankyrin repeat domain-containing protein, chloroplastic</fullName>
    </submittedName>
</protein>
<feature type="repeat" description="ANK" evidence="3">
    <location>
        <begin position="357"/>
        <end position="389"/>
    </location>
</feature>
<feature type="chain" id="PRO_5042994668" evidence="5">
    <location>
        <begin position="21"/>
        <end position="456"/>
    </location>
</feature>
<dbReference type="AlphaFoldDB" id="A0AAQ3K2B0"/>